<evidence type="ECO:0000313" key="1">
    <source>
        <dbReference type="EMBL" id="CAF3563851.1"/>
    </source>
</evidence>
<proteinExistence type="predicted"/>
<dbReference type="GO" id="GO:0005524">
    <property type="term" value="F:ATP binding"/>
    <property type="evidence" value="ECO:0007669"/>
    <property type="project" value="InterPro"/>
</dbReference>
<evidence type="ECO:0000313" key="2">
    <source>
        <dbReference type="EMBL" id="CAF3747031.1"/>
    </source>
</evidence>
<accession>A0A818L0P2</accession>
<name>A0A818L0P2_9BILA</name>
<evidence type="ECO:0000313" key="3">
    <source>
        <dbReference type="Proteomes" id="UP000663874"/>
    </source>
</evidence>
<sequence>MECCSKYWIKNDIKELDLRLKNQLIGQPLAYNLVLRSISSHVSNSNPSKSLVLSLHGGTGTGMRYTNVEYYLC</sequence>
<dbReference type="InterPro" id="IPR010448">
    <property type="entry name" value="Torsin"/>
</dbReference>
<gene>
    <name evidence="1" type="ORF">FNK824_LOCUS1592</name>
    <name evidence="2" type="ORF">OTI717_LOCUS15360</name>
</gene>
<dbReference type="GO" id="GO:0016887">
    <property type="term" value="F:ATP hydrolysis activity"/>
    <property type="evidence" value="ECO:0007669"/>
    <property type="project" value="InterPro"/>
</dbReference>
<dbReference type="EMBL" id="CAJOAX010001807">
    <property type="protein sequence ID" value="CAF3747031.1"/>
    <property type="molecule type" value="Genomic_DNA"/>
</dbReference>
<dbReference type="Proteomes" id="UP000663874">
    <property type="component" value="Unassembled WGS sequence"/>
</dbReference>
<protein>
    <submittedName>
        <fullName evidence="1">Uncharacterized protein</fullName>
    </submittedName>
</protein>
<organism evidence="1 3">
    <name type="scientific">Rotaria sordida</name>
    <dbReference type="NCBI Taxonomy" id="392033"/>
    <lineage>
        <taxon>Eukaryota</taxon>
        <taxon>Metazoa</taxon>
        <taxon>Spiralia</taxon>
        <taxon>Gnathifera</taxon>
        <taxon>Rotifera</taxon>
        <taxon>Eurotatoria</taxon>
        <taxon>Bdelloidea</taxon>
        <taxon>Philodinida</taxon>
        <taxon>Philodinidae</taxon>
        <taxon>Rotaria</taxon>
    </lineage>
</organism>
<dbReference type="EMBL" id="CAJOBE010000084">
    <property type="protein sequence ID" value="CAF3563851.1"/>
    <property type="molecule type" value="Genomic_DNA"/>
</dbReference>
<dbReference type="Proteomes" id="UP000663823">
    <property type="component" value="Unassembled WGS sequence"/>
</dbReference>
<reference evidence="1" key="1">
    <citation type="submission" date="2021-02" db="EMBL/GenBank/DDBJ databases">
        <authorList>
            <person name="Nowell W R."/>
        </authorList>
    </citation>
    <scope>NUCLEOTIDE SEQUENCE</scope>
</reference>
<dbReference type="PANTHER" id="PTHR10760:SF2">
    <property type="entry name" value="LD13476P-RELATED"/>
    <property type="match status" value="1"/>
</dbReference>
<comment type="caution">
    <text evidence="1">The sequence shown here is derived from an EMBL/GenBank/DDBJ whole genome shotgun (WGS) entry which is preliminary data.</text>
</comment>
<dbReference type="GO" id="GO:0005737">
    <property type="term" value="C:cytoplasm"/>
    <property type="evidence" value="ECO:0007669"/>
    <property type="project" value="UniProtKB-ARBA"/>
</dbReference>
<dbReference type="PANTHER" id="PTHR10760">
    <property type="entry name" value="TORSIN"/>
    <property type="match status" value="1"/>
</dbReference>
<dbReference type="AlphaFoldDB" id="A0A818L0P2"/>
<dbReference type="Pfam" id="PF06309">
    <property type="entry name" value="Torsin"/>
    <property type="match status" value="1"/>
</dbReference>